<sequence length="118" mass="14033">MEFNRSKINELINKFNSLGLTYLDESSHDAQTETELTNSKTEFILYCELFNELIKPLFQKIKNVHGENIESEIIFNYFAIENDKLFLAFYEPIFYVDLDDYLNNTENIIEKLVEETEK</sequence>
<accession>A0A8H9BZ91</accession>
<dbReference type="EMBL" id="AAXKXX010000004">
    <property type="protein sequence ID" value="EGQ4384419.1"/>
    <property type="molecule type" value="Genomic_DNA"/>
</dbReference>
<dbReference type="AlphaFoldDB" id="A0A8H9BZ91"/>
<dbReference type="Proteomes" id="UP000600220">
    <property type="component" value="Unassembled WGS sequence"/>
</dbReference>
<keyword evidence="2" id="KW-1185">Reference proteome</keyword>
<gene>
    <name evidence="1" type="ORF">EGV54_04845</name>
</gene>
<reference evidence="1 2" key="1">
    <citation type="submission" date="2018-11" db="EMBL/GenBank/DDBJ databases">
        <authorList>
            <consortium name="Veterinary Laboratory Investigation and Response Network"/>
        </authorList>
    </citation>
    <scope>NUCLEOTIDE SEQUENCE [LARGE SCALE GENOMIC DNA]</scope>
    <source>
        <strain evidence="1 2">SPSE-18-VL-LA-PA-Ryan-0021</strain>
    </source>
</reference>
<comment type="caution">
    <text evidence="1">The sequence shown here is derived from an EMBL/GenBank/DDBJ whole genome shotgun (WGS) entry which is preliminary data.</text>
</comment>
<organism evidence="1 2">
    <name type="scientific">Staphylococcus pseudintermedius</name>
    <dbReference type="NCBI Taxonomy" id="283734"/>
    <lineage>
        <taxon>Bacteria</taxon>
        <taxon>Bacillati</taxon>
        <taxon>Bacillota</taxon>
        <taxon>Bacilli</taxon>
        <taxon>Bacillales</taxon>
        <taxon>Staphylococcaceae</taxon>
        <taxon>Staphylococcus</taxon>
        <taxon>Staphylococcus intermedius group</taxon>
    </lineage>
</organism>
<evidence type="ECO:0000313" key="2">
    <source>
        <dbReference type="Proteomes" id="UP000600220"/>
    </source>
</evidence>
<evidence type="ECO:0000313" key="1">
    <source>
        <dbReference type="EMBL" id="EGQ4384419.1"/>
    </source>
</evidence>
<protein>
    <submittedName>
        <fullName evidence="1">Uncharacterized protein</fullName>
    </submittedName>
</protein>
<proteinExistence type="predicted"/>
<name>A0A8H9BZ91_STAPS</name>